<organism evidence="1 2">
    <name type="scientific">Hymenobacter qilianensis</name>
    <dbReference type="NCBI Taxonomy" id="1385715"/>
    <lineage>
        <taxon>Bacteria</taxon>
        <taxon>Pseudomonadati</taxon>
        <taxon>Bacteroidota</taxon>
        <taxon>Cytophagia</taxon>
        <taxon>Cytophagales</taxon>
        <taxon>Hymenobacteraceae</taxon>
        <taxon>Hymenobacter</taxon>
    </lineage>
</organism>
<dbReference type="InterPro" id="IPR014710">
    <property type="entry name" value="RmlC-like_jellyroll"/>
</dbReference>
<dbReference type="Proteomes" id="UP000516093">
    <property type="component" value="Plasmid p_unnamed1"/>
</dbReference>
<dbReference type="KEGG" id="hqi:H9L05_21075"/>
<gene>
    <name evidence="1" type="ORF">H9L05_21075</name>
</gene>
<reference evidence="1 2" key="1">
    <citation type="submission" date="2020-08" db="EMBL/GenBank/DDBJ databases">
        <title>Genome sequence of Hymenobacter qilianensis JCM 19763T.</title>
        <authorList>
            <person name="Hyun D.-W."/>
            <person name="Bae J.-W."/>
        </authorList>
    </citation>
    <scope>NUCLEOTIDE SEQUENCE [LARGE SCALE GENOMIC DNA]</scope>
    <source>
        <strain evidence="1 2">JCM 19763</strain>
        <plasmid evidence="1 2">p_unnamed1</plasmid>
    </source>
</reference>
<dbReference type="Gene3D" id="2.60.120.10">
    <property type="entry name" value="Jelly Rolls"/>
    <property type="match status" value="1"/>
</dbReference>
<evidence type="ECO:0008006" key="3">
    <source>
        <dbReference type="Google" id="ProtNLM"/>
    </source>
</evidence>
<keyword evidence="1" id="KW-0614">Plasmid</keyword>
<dbReference type="RefSeq" id="WP_187734484.1">
    <property type="nucleotide sequence ID" value="NZ_CP060785.1"/>
</dbReference>
<evidence type="ECO:0000313" key="1">
    <source>
        <dbReference type="EMBL" id="QNP54325.1"/>
    </source>
</evidence>
<keyword evidence="2" id="KW-1185">Reference proteome</keyword>
<geneLocation type="plasmid" evidence="1 2">
    <name>p_unnamed1</name>
</geneLocation>
<dbReference type="EMBL" id="CP060785">
    <property type="protein sequence ID" value="QNP54325.1"/>
    <property type="molecule type" value="Genomic_DNA"/>
</dbReference>
<sequence>MGAGERRGGQAGLTGRGGDSRVLLRLAAGQGYPVHAHAVPDEVFVVEGTYVDPGVA</sequence>
<proteinExistence type="predicted"/>
<dbReference type="AlphaFoldDB" id="A0A7H0H1A9"/>
<dbReference type="InterPro" id="IPR011051">
    <property type="entry name" value="RmlC_Cupin_sf"/>
</dbReference>
<accession>A0A7H0H1A9</accession>
<dbReference type="SUPFAM" id="SSF51182">
    <property type="entry name" value="RmlC-like cupins"/>
    <property type="match status" value="1"/>
</dbReference>
<protein>
    <recommendedName>
        <fullName evidence="3">Cupin domain-containing protein</fullName>
    </recommendedName>
</protein>
<evidence type="ECO:0000313" key="2">
    <source>
        <dbReference type="Proteomes" id="UP000516093"/>
    </source>
</evidence>
<name>A0A7H0H1A9_9BACT</name>